<dbReference type="EMBL" id="MT141285">
    <property type="protein sequence ID" value="QJA57639.1"/>
    <property type="molecule type" value="Genomic_DNA"/>
</dbReference>
<reference evidence="1" key="1">
    <citation type="submission" date="2020-03" db="EMBL/GenBank/DDBJ databases">
        <title>The deep terrestrial virosphere.</title>
        <authorList>
            <person name="Holmfeldt K."/>
            <person name="Nilsson E."/>
            <person name="Simone D."/>
            <person name="Lopez-Fernandez M."/>
            <person name="Wu X."/>
            <person name="de Brujin I."/>
            <person name="Lundin D."/>
            <person name="Andersson A."/>
            <person name="Bertilsson S."/>
            <person name="Dopson M."/>
        </authorList>
    </citation>
    <scope>NUCLEOTIDE SEQUENCE</scope>
    <source>
        <strain evidence="1">MM415B01611</strain>
    </source>
</reference>
<protein>
    <submittedName>
        <fullName evidence="1">Uncharacterized protein</fullName>
    </submittedName>
</protein>
<dbReference type="AlphaFoldDB" id="A0A6M3IJA5"/>
<sequence length="458" mass="50012">MSSEISDLKARIAKLEARSRIQPTGPVAVPPPTTIDVHNTSGVDMEMGDWVELAGRATSGQPLVRRPTADGSASVLGVCAQRIKTGEAGKVHTHGLVIARVVSTEAPTAGDRVGTQSASFIASSSQSDGGVFYAWIHQAEGIAWVLLQRTEAELITDHRHDQIGGETSTPVYEPQTVGARRQGELHDLWKILETENAGERLANSIRFYGQHLEGWVWGNVLDEYGGGANGLAGWGKFFDIAGIEGEGETKVNLWTEARWNNGVGSVGPIWFAEVPRFVAGEGIWTTGAMIYTGQAWQPAIKTDPIRREECVPASPQMSTGDSDCNCIDNPQEYQLQLMQPVTGPYRGADSLDNYLAVICCLVERVNLLFRLVHIMDRCYGNRWQAFDNWMTIGFTSTPGPAPGITYPDVIQCLVAQVQALTGVNCGTVPDWVSLCTDVPYEEQYYKDRTDCGEHIRGE</sequence>
<accession>A0A6M3IJA5</accession>
<organism evidence="1">
    <name type="scientific">viral metagenome</name>
    <dbReference type="NCBI Taxonomy" id="1070528"/>
    <lineage>
        <taxon>unclassified sequences</taxon>
        <taxon>metagenomes</taxon>
        <taxon>organismal metagenomes</taxon>
    </lineage>
</organism>
<name>A0A6M3IJA5_9ZZZZ</name>
<gene>
    <name evidence="1" type="ORF">MM415B01611_0002</name>
</gene>
<evidence type="ECO:0000313" key="1">
    <source>
        <dbReference type="EMBL" id="QJA57639.1"/>
    </source>
</evidence>
<proteinExistence type="predicted"/>